<evidence type="ECO:0000256" key="1">
    <source>
        <dbReference type="ARBA" id="ARBA00022617"/>
    </source>
</evidence>
<dbReference type="AlphaFoldDB" id="A0A0E0GER8"/>
<dbReference type="GO" id="GO:0020037">
    <property type="term" value="F:heme binding"/>
    <property type="evidence" value="ECO:0007669"/>
    <property type="project" value="InterPro"/>
</dbReference>
<dbReference type="HOGENOM" id="CLU_1899592_0_0_1"/>
<dbReference type="InterPro" id="IPR009056">
    <property type="entry name" value="Cyt_c-like_dom"/>
</dbReference>
<keyword evidence="1 4" id="KW-0349">Heme</keyword>
<keyword evidence="3 4" id="KW-0408">Iron</keyword>
<evidence type="ECO:0000259" key="5">
    <source>
        <dbReference type="PROSITE" id="PS51007"/>
    </source>
</evidence>
<keyword evidence="2 4" id="KW-0479">Metal-binding</keyword>
<reference evidence="6" key="1">
    <citation type="submission" date="2015-04" db="UniProtKB">
        <authorList>
            <consortium name="EnsemblPlants"/>
        </authorList>
    </citation>
    <scope>IDENTIFICATION</scope>
    <source>
        <strain evidence="6">SL10</strain>
    </source>
</reference>
<dbReference type="EnsemblPlants" id="ONIVA02G39810.1">
    <property type="protein sequence ID" value="ONIVA02G39810.1"/>
    <property type="gene ID" value="ONIVA02G39810"/>
</dbReference>
<dbReference type="eggNOG" id="ENOG502R3SF">
    <property type="taxonomic scope" value="Eukaryota"/>
</dbReference>
<dbReference type="InterPro" id="IPR036909">
    <property type="entry name" value="Cyt_c-like_dom_sf"/>
</dbReference>
<evidence type="ECO:0000256" key="3">
    <source>
        <dbReference type="ARBA" id="ARBA00023004"/>
    </source>
</evidence>
<evidence type="ECO:0000256" key="2">
    <source>
        <dbReference type="ARBA" id="ARBA00022723"/>
    </source>
</evidence>
<organism evidence="6">
    <name type="scientific">Oryza nivara</name>
    <name type="common">Indian wild rice</name>
    <name type="synonym">Oryza sativa f. spontanea</name>
    <dbReference type="NCBI Taxonomy" id="4536"/>
    <lineage>
        <taxon>Eukaryota</taxon>
        <taxon>Viridiplantae</taxon>
        <taxon>Streptophyta</taxon>
        <taxon>Embryophyta</taxon>
        <taxon>Tracheophyta</taxon>
        <taxon>Spermatophyta</taxon>
        <taxon>Magnoliopsida</taxon>
        <taxon>Liliopsida</taxon>
        <taxon>Poales</taxon>
        <taxon>Poaceae</taxon>
        <taxon>BOP clade</taxon>
        <taxon>Oryzoideae</taxon>
        <taxon>Oryzeae</taxon>
        <taxon>Oryzinae</taxon>
        <taxon>Oryza</taxon>
    </lineage>
</organism>
<dbReference type="SUPFAM" id="SSF46626">
    <property type="entry name" value="Cytochrome c"/>
    <property type="match status" value="1"/>
</dbReference>
<dbReference type="GO" id="GO:0009055">
    <property type="term" value="F:electron transfer activity"/>
    <property type="evidence" value="ECO:0007669"/>
    <property type="project" value="InterPro"/>
</dbReference>
<feature type="domain" description="Cytochrome c" evidence="5">
    <location>
        <begin position="24"/>
        <end position="133"/>
    </location>
</feature>
<name>A0A0E0GER8_ORYNI</name>
<keyword evidence="7" id="KW-1185">Reference proteome</keyword>
<dbReference type="Proteomes" id="UP000006591">
    <property type="component" value="Chromosome 2"/>
</dbReference>
<evidence type="ECO:0000313" key="6">
    <source>
        <dbReference type="EnsemblPlants" id="ONIVA02G39810.1"/>
    </source>
</evidence>
<accession>A0A0E0GER8</accession>
<dbReference type="STRING" id="4536.A0A0E0GER8"/>
<evidence type="ECO:0000256" key="4">
    <source>
        <dbReference type="PROSITE-ProRule" id="PRU00433"/>
    </source>
</evidence>
<reference evidence="6" key="2">
    <citation type="submission" date="2018-04" db="EMBL/GenBank/DDBJ databases">
        <title>OnivRS2 (Oryza nivara Reference Sequence Version 2).</title>
        <authorList>
            <person name="Zhang J."/>
            <person name="Kudrna D."/>
            <person name="Lee S."/>
            <person name="Talag J."/>
            <person name="Rajasekar S."/>
            <person name="Welchert J."/>
            <person name="Hsing Y.-I."/>
            <person name="Wing R.A."/>
        </authorList>
    </citation>
    <scope>NUCLEOTIDE SEQUENCE [LARGE SCALE GENOMIC DNA]</scope>
    <source>
        <strain evidence="6">SL10</strain>
    </source>
</reference>
<dbReference type="PROSITE" id="PS51007">
    <property type="entry name" value="CYTC"/>
    <property type="match status" value="1"/>
</dbReference>
<dbReference type="Gramene" id="ONIVA02G39810.1">
    <property type="protein sequence ID" value="ONIVA02G39810.1"/>
    <property type="gene ID" value="ONIVA02G39810"/>
</dbReference>
<proteinExistence type="predicted"/>
<sequence>MAATAGDAAAAAAAACPAYPWPSDGAQRGRKVFMQSDCTACHGMFSSNAGLISDDDAAWEPKVAEIVVVEEAHQPMAAAATLRGGAYYPAPDLTFIAKGLRGNNLYSGGGASEAARMLADAAAACQELKKRALASPREASVRCAASQSITRAHSTRC</sequence>
<dbReference type="GO" id="GO:0046872">
    <property type="term" value="F:metal ion binding"/>
    <property type="evidence" value="ECO:0007669"/>
    <property type="project" value="UniProtKB-KW"/>
</dbReference>
<evidence type="ECO:0000313" key="7">
    <source>
        <dbReference type="Proteomes" id="UP000006591"/>
    </source>
</evidence>
<protein>
    <recommendedName>
        <fullName evidence="5">Cytochrome c domain-containing protein</fullName>
    </recommendedName>
</protein>